<organism evidence="2 3">
    <name type="scientific">Musa troglodytarum</name>
    <name type="common">fe'i banana</name>
    <dbReference type="NCBI Taxonomy" id="320322"/>
    <lineage>
        <taxon>Eukaryota</taxon>
        <taxon>Viridiplantae</taxon>
        <taxon>Streptophyta</taxon>
        <taxon>Embryophyta</taxon>
        <taxon>Tracheophyta</taxon>
        <taxon>Spermatophyta</taxon>
        <taxon>Magnoliopsida</taxon>
        <taxon>Liliopsida</taxon>
        <taxon>Zingiberales</taxon>
        <taxon>Musaceae</taxon>
        <taxon>Musa</taxon>
    </lineage>
</organism>
<feature type="compositionally biased region" description="Gly residues" evidence="1">
    <location>
        <begin position="445"/>
        <end position="471"/>
    </location>
</feature>
<feature type="region of interest" description="Disordered" evidence="1">
    <location>
        <begin position="390"/>
        <end position="520"/>
    </location>
</feature>
<dbReference type="OrthoDB" id="69150at2759"/>
<dbReference type="PANTHER" id="PTHR37736">
    <property type="entry name" value="GLYCINE-RICH PROTEIN"/>
    <property type="match status" value="1"/>
</dbReference>
<keyword evidence="3" id="KW-1185">Reference proteome</keyword>
<evidence type="ECO:0000313" key="3">
    <source>
        <dbReference type="Proteomes" id="UP001055439"/>
    </source>
</evidence>
<dbReference type="AlphaFoldDB" id="A0A9E7JZV3"/>
<dbReference type="Proteomes" id="UP001055439">
    <property type="component" value="Chromosome 4"/>
</dbReference>
<reference evidence="2" key="1">
    <citation type="submission" date="2022-05" db="EMBL/GenBank/DDBJ databases">
        <title>The Musa troglodytarum L. genome provides insights into the mechanism of non-climacteric behaviour and enrichment of carotenoids.</title>
        <authorList>
            <person name="Wang J."/>
        </authorList>
    </citation>
    <scope>NUCLEOTIDE SEQUENCE</scope>
    <source>
        <tissue evidence="2">Leaf</tissue>
    </source>
</reference>
<feature type="compositionally biased region" description="Low complexity" evidence="1">
    <location>
        <begin position="95"/>
        <end position="104"/>
    </location>
</feature>
<evidence type="ECO:0000256" key="1">
    <source>
        <dbReference type="SAM" id="MobiDB-lite"/>
    </source>
</evidence>
<evidence type="ECO:0008006" key="4">
    <source>
        <dbReference type="Google" id="ProtNLM"/>
    </source>
</evidence>
<dbReference type="PANTHER" id="PTHR37736:SF1">
    <property type="entry name" value="GLYCINE-RICH PROTEIN"/>
    <property type="match status" value="1"/>
</dbReference>
<feature type="compositionally biased region" description="Basic and acidic residues" evidence="1">
    <location>
        <begin position="409"/>
        <end position="432"/>
    </location>
</feature>
<protein>
    <recommendedName>
        <fullName evidence="4">Glycine-rich protein</fullName>
    </recommendedName>
</protein>
<gene>
    <name evidence="2" type="ORF">MUK42_29022</name>
</gene>
<feature type="region of interest" description="Disordered" evidence="1">
    <location>
        <begin position="87"/>
        <end position="109"/>
    </location>
</feature>
<name>A0A9E7JZV3_9LILI</name>
<dbReference type="EMBL" id="CP097506">
    <property type="protein sequence ID" value="URD98384.1"/>
    <property type="molecule type" value="Genomic_DNA"/>
</dbReference>
<evidence type="ECO:0000313" key="2">
    <source>
        <dbReference type="EMBL" id="URD98384.1"/>
    </source>
</evidence>
<accession>A0A9E7JZV3</accession>
<feature type="compositionally biased region" description="Polar residues" evidence="1">
    <location>
        <begin position="501"/>
        <end position="520"/>
    </location>
</feature>
<sequence length="520" mass="56778">MASSGMEATVDGPVQSLMNKRLRALRKKYNRILQMEESLAQGKPLNKEQEEVLRSKPAITVLIDEYEKLRQPLAVAIQEELARAAAAFPPPPPALQEEPTAAPTADDDKEELGPAVEDLLTLLYFGCLFDVKPQSEFAATMLTRTHERGCCLTYDYVTDDATDLLGEQDLDAISALGSLVTSRPVYSGISHKNALQVCLQHAKLWLLNADQPIHPGSSVTYAGLREKLDKILASDYFTTTPEMKAPGDVAAAVGKYGAACQVQISESTTMPSPMVQTEDSSVPVGYQHKHLDLHCTINGTKIRFGEEEKTVVIRAKALLAMCGEVAVFSEVRSGSCGGVLEKLRSRWHACVYVVNNLLNGVITFKEDEQQEFQEKEAHPDNEDNLVDESLKVDEPDTGSPADAASDQQDQQKLEVEMEEQNLRDTETKEQHNPRRSYHNQRGATRSGGGGSGGRRGYANGRGGRGGGGGYQNGRSQYYDSGYYPRNYYNARGRGGRSSGSAVYTNHGGHTSANVELDTSA</sequence>
<proteinExistence type="predicted"/>